<gene>
    <name evidence="1" type="ORF">OZSIB_0797</name>
</gene>
<evidence type="ECO:0000313" key="1">
    <source>
        <dbReference type="EMBL" id="RCK81663.1"/>
    </source>
</evidence>
<dbReference type="AlphaFoldDB" id="A0A367ZU41"/>
<dbReference type="EMBL" id="QOQW01000001">
    <property type="protein sequence ID" value="RCK81663.1"/>
    <property type="molecule type" value="Genomic_DNA"/>
</dbReference>
<organism evidence="1 2">
    <name type="scientific">Candidatus Ozemobacter sibiricus</name>
    <dbReference type="NCBI Taxonomy" id="2268124"/>
    <lineage>
        <taxon>Bacteria</taxon>
        <taxon>Candidatus Ozemobacteria</taxon>
        <taxon>Candidatus Ozemobacterales</taxon>
        <taxon>Candidatus Ozemobacteraceae</taxon>
        <taxon>Candidatus Ozemobacter</taxon>
    </lineage>
</organism>
<name>A0A367ZU41_9BACT</name>
<dbReference type="Proteomes" id="UP000252355">
    <property type="component" value="Unassembled WGS sequence"/>
</dbReference>
<evidence type="ECO:0000313" key="2">
    <source>
        <dbReference type="Proteomes" id="UP000252355"/>
    </source>
</evidence>
<sequence length="44" mass="4538">MAGGRASARRTVLDVRGPAARSTFGVSRLAAWRSVGGRAGPRQA</sequence>
<reference evidence="1 2" key="1">
    <citation type="submission" date="2018-05" db="EMBL/GenBank/DDBJ databases">
        <title>A metagenomic window into the 2 km-deep terrestrial subsurface aquifer revealed taxonomically and functionally diverse microbial community comprising novel uncultured bacterial lineages.</title>
        <authorList>
            <person name="Kadnikov V.V."/>
            <person name="Mardanov A.V."/>
            <person name="Beletsky A.V."/>
            <person name="Banks D."/>
            <person name="Pimenov N.V."/>
            <person name="Frank Y.A."/>
            <person name="Karnachuk O.V."/>
            <person name="Ravin N.V."/>
        </authorList>
    </citation>
    <scope>NUCLEOTIDE SEQUENCE [LARGE SCALE GENOMIC DNA]</scope>
    <source>
        <strain evidence="1">BY5</strain>
    </source>
</reference>
<proteinExistence type="predicted"/>
<accession>A0A367ZU41</accession>
<comment type="caution">
    <text evidence="1">The sequence shown here is derived from an EMBL/GenBank/DDBJ whole genome shotgun (WGS) entry which is preliminary data.</text>
</comment>
<protein>
    <submittedName>
        <fullName evidence="1">Uncharacterized protein</fullName>
    </submittedName>
</protein>